<dbReference type="PROSITE" id="PS00141">
    <property type="entry name" value="ASP_PROTEASE"/>
    <property type="match status" value="1"/>
</dbReference>
<evidence type="ECO:0000256" key="1">
    <source>
        <dbReference type="ARBA" id="ARBA00007447"/>
    </source>
</evidence>
<feature type="compositionally biased region" description="Gly residues" evidence="4">
    <location>
        <begin position="306"/>
        <end position="316"/>
    </location>
</feature>
<dbReference type="InterPro" id="IPR001461">
    <property type="entry name" value="Aspartic_peptidase_A1"/>
</dbReference>
<organism evidence="6 7">
    <name type="scientific">Actinomortierella ambigua</name>
    <dbReference type="NCBI Taxonomy" id="1343610"/>
    <lineage>
        <taxon>Eukaryota</taxon>
        <taxon>Fungi</taxon>
        <taxon>Fungi incertae sedis</taxon>
        <taxon>Mucoromycota</taxon>
        <taxon>Mortierellomycotina</taxon>
        <taxon>Mortierellomycetes</taxon>
        <taxon>Mortierellales</taxon>
        <taxon>Mortierellaceae</taxon>
        <taxon>Actinomortierella</taxon>
    </lineage>
</organism>
<dbReference type="Pfam" id="PF00026">
    <property type="entry name" value="Asp"/>
    <property type="match status" value="1"/>
</dbReference>
<protein>
    <recommendedName>
        <fullName evidence="5">Peptidase A1 domain-containing protein</fullName>
    </recommendedName>
</protein>
<evidence type="ECO:0000313" key="7">
    <source>
        <dbReference type="Proteomes" id="UP000807716"/>
    </source>
</evidence>
<gene>
    <name evidence="6" type="ORF">DFQ27_008180</name>
</gene>
<dbReference type="GO" id="GO:0004190">
    <property type="term" value="F:aspartic-type endopeptidase activity"/>
    <property type="evidence" value="ECO:0007669"/>
    <property type="project" value="UniProtKB-KW"/>
</dbReference>
<evidence type="ECO:0000313" key="6">
    <source>
        <dbReference type="EMBL" id="KAG0252266.1"/>
    </source>
</evidence>
<dbReference type="PROSITE" id="PS51767">
    <property type="entry name" value="PEPTIDASE_A1"/>
    <property type="match status" value="1"/>
</dbReference>
<dbReference type="GO" id="GO:0006508">
    <property type="term" value="P:proteolysis"/>
    <property type="evidence" value="ECO:0007669"/>
    <property type="project" value="UniProtKB-KW"/>
</dbReference>
<proteinExistence type="inferred from homology"/>
<keyword evidence="7" id="KW-1185">Reference proteome</keyword>
<name>A0A9P6TZ36_9FUNG</name>
<dbReference type="PANTHER" id="PTHR47966">
    <property type="entry name" value="BETA-SITE APP-CLEAVING ENZYME, ISOFORM A-RELATED"/>
    <property type="match status" value="1"/>
</dbReference>
<dbReference type="PANTHER" id="PTHR47966:SF51">
    <property type="entry name" value="BETA-SITE APP-CLEAVING ENZYME, ISOFORM A-RELATED"/>
    <property type="match status" value="1"/>
</dbReference>
<evidence type="ECO:0000256" key="4">
    <source>
        <dbReference type="SAM" id="MobiDB-lite"/>
    </source>
</evidence>
<sequence>MSPECRTVNKYDCSASTTCRPLGQPFEANYVDGSRAAGTYYQEAYTLGSIQFQGIVGIVTDNSAQLPRGIDGIMGLWYYGQGVTVPILDRMKNATVLDTPIMGVYLKASNQTLKSLAPHQGGEVTFGGINSARYTGDITYINNVGPSPWTIPLSGVGVNGKAFEIKNVTAILDTGTTAFLIPEADADLINGAIPGAQKLPAESVWALPCNGTSTMTLTFGGFTGEVPYRDLVLEATATPSPQGMYCASTVMYPGNVFGKLDSWLIGDAFLKNVFSVYDFSDATPMGRIGLAKLAANQPDAGEGTLTPGGGGTGGGSKNSKDTSPNSGSHVGLSSMTALVVIGGTILASLL</sequence>
<keyword evidence="3" id="KW-0645">Protease</keyword>
<dbReference type="Proteomes" id="UP000807716">
    <property type="component" value="Unassembled WGS sequence"/>
</dbReference>
<accession>A0A9P6TZ36</accession>
<dbReference type="PRINTS" id="PR00792">
    <property type="entry name" value="PEPSIN"/>
</dbReference>
<dbReference type="InterPro" id="IPR033121">
    <property type="entry name" value="PEPTIDASE_A1"/>
</dbReference>
<dbReference type="InterPro" id="IPR021109">
    <property type="entry name" value="Peptidase_aspartic_dom_sf"/>
</dbReference>
<reference evidence="6" key="1">
    <citation type="journal article" date="2020" name="Fungal Divers.">
        <title>Resolving the Mortierellaceae phylogeny through synthesis of multi-gene phylogenetics and phylogenomics.</title>
        <authorList>
            <person name="Vandepol N."/>
            <person name="Liber J."/>
            <person name="Desiro A."/>
            <person name="Na H."/>
            <person name="Kennedy M."/>
            <person name="Barry K."/>
            <person name="Grigoriev I.V."/>
            <person name="Miller A.N."/>
            <person name="O'Donnell K."/>
            <person name="Stajich J.E."/>
            <person name="Bonito G."/>
        </authorList>
    </citation>
    <scope>NUCLEOTIDE SEQUENCE</scope>
    <source>
        <strain evidence="6">BC1065</strain>
    </source>
</reference>
<dbReference type="SUPFAM" id="SSF50630">
    <property type="entry name" value="Acid proteases"/>
    <property type="match status" value="1"/>
</dbReference>
<dbReference type="OrthoDB" id="771136at2759"/>
<dbReference type="EMBL" id="JAAAJB010000679">
    <property type="protein sequence ID" value="KAG0252266.1"/>
    <property type="molecule type" value="Genomic_DNA"/>
</dbReference>
<dbReference type="InterPro" id="IPR034164">
    <property type="entry name" value="Pepsin-like_dom"/>
</dbReference>
<evidence type="ECO:0000259" key="5">
    <source>
        <dbReference type="PROSITE" id="PS51767"/>
    </source>
</evidence>
<comment type="similarity">
    <text evidence="1 3">Belongs to the peptidase A1 family.</text>
</comment>
<feature type="region of interest" description="Disordered" evidence="4">
    <location>
        <begin position="299"/>
        <end position="329"/>
    </location>
</feature>
<evidence type="ECO:0000256" key="2">
    <source>
        <dbReference type="ARBA" id="ARBA00022750"/>
    </source>
</evidence>
<feature type="domain" description="Peptidase A1" evidence="5">
    <location>
        <begin position="1"/>
        <end position="291"/>
    </location>
</feature>
<comment type="caution">
    <text evidence="6">The sequence shown here is derived from an EMBL/GenBank/DDBJ whole genome shotgun (WGS) entry which is preliminary data.</text>
</comment>
<dbReference type="AlphaFoldDB" id="A0A9P6TZ36"/>
<keyword evidence="2 3" id="KW-0064">Aspartyl protease</keyword>
<evidence type="ECO:0000256" key="3">
    <source>
        <dbReference type="RuleBase" id="RU000454"/>
    </source>
</evidence>
<dbReference type="InterPro" id="IPR001969">
    <property type="entry name" value="Aspartic_peptidase_AS"/>
</dbReference>
<dbReference type="Gene3D" id="2.40.70.10">
    <property type="entry name" value="Acid Proteases"/>
    <property type="match status" value="2"/>
</dbReference>
<keyword evidence="3" id="KW-0378">Hydrolase</keyword>
<dbReference type="CDD" id="cd05471">
    <property type="entry name" value="pepsin_like"/>
    <property type="match status" value="1"/>
</dbReference>